<feature type="region of interest" description="Disordered" evidence="1">
    <location>
        <begin position="1"/>
        <end position="76"/>
    </location>
</feature>
<keyword evidence="3" id="KW-1185">Reference proteome</keyword>
<feature type="compositionally biased region" description="Low complexity" evidence="1">
    <location>
        <begin position="43"/>
        <end position="69"/>
    </location>
</feature>
<dbReference type="Proteomes" id="UP000799779">
    <property type="component" value="Unassembled WGS sequence"/>
</dbReference>
<evidence type="ECO:0000313" key="2">
    <source>
        <dbReference type="EMBL" id="KAF2003529.1"/>
    </source>
</evidence>
<name>A0A6A5WRX1_9PLEO</name>
<gene>
    <name evidence="2" type="ORF">P154DRAFT_590774</name>
</gene>
<dbReference type="EMBL" id="ML977572">
    <property type="protein sequence ID" value="KAF2003529.1"/>
    <property type="molecule type" value="Genomic_DNA"/>
</dbReference>
<evidence type="ECO:0000256" key="1">
    <source>
        <dbReference type="SAM" id="MobiDB-lite"/>
    </source>
</evidence>
<accession>A0A6A5WRX1</accession>
<evidence type="ECO:0000313" key="3">
    <source>
        <dbReference type="Proteomes" id="UP000799779"/>
    </source>
</evidence>
<dbReference type="AlphaFoldDB" id="A0A6A5WRX1"/>
<sequence>MASKNPFSVLDPQDTMSNSPSPPPVQAPPANQPAPRGPPPAVSAPAHGPAVASLSSATTAASPPTAASSGPRLPSLGPTTRVIEYAKLAALRNMVATDPAHAASKAFLNRFCPRNRDKIVLRDEIIPTIVYAVSHNMSDMDWTAVCAMFDTFSLPINGVGAFSTPLAWESLGLTKPTDLQQKLQEMVAEYDLGAQTDLSRIGYPQ</sequence>
<feature type="compositionally biased region" description="Pro residues" evidence="1">
    <location>
        <begin position="20"/>
        <end position="42"/>
    </location>
</feature>
<proteinExistence type="predicted"/>
<protein>
    <submittedName>
        <fullName evidence="2">Uncharacterized protein</fullName>
    </submittedName>
</protein>
<organism evidence="2 3">
    <name type="scientific">Amniculicola lignicola CBS 123094</name>
    <dbReference type="NCBI Taxonomy" id="1392246"/>
    <lineage>
        <taxon>Eukaryota</taxon>
        <taxon>Fungi</taxon>
        <taxon>Dikarya</taxon>
        <taxon>Ascomycota</taxon>
        <taxon>Pezizomycotina</taxon>
        <taxon>Dothideomycetes</taxon>
        <taxon>Pleosporomycetidae</taxon>
        <taxon>Pleosporales</taxon>
        <taxon>Amniculicolaceae</taxon>
        <taxon>Amniculicola</taxon>
    </lineage>
</organism>
<reference evidence="2" key="1">
    <citation type="journal article" date="2020" name="Stud. Mycol.">
        <title>101 Dothideomycetes genomes: a test case for predicting lifestyles and emergence of pathogens.</title>
        <authorList>
            <person name="Haridas S."/>
            <person name="Albert R."/>
            <person name="Binder M."/>
            <person name="Bloem J."/>
            <person name="Labutti K."/>
            <person name="Salamov A."/>
            <person name="Andreopoulos B."/>
            <person name="Baker S."/>
            <person name="Barry K."/>
            <person name="Bills G."/>
            <person name="Bluhm B."/>
            <person name="Cannon C."/>
            <person name="Castanera R."/>
            <person name="Culley D."/>
            <person name="Daum C."/>
            <person name="Ezra D."/>
            <person name="Gonzalez J."/>
            <person name="Henrissat B."/>
            <person name="Kuo A."/>
            <person name="Liang C."/>
            <person name="Lipzen A."/>
            <person name="Lutzoni F."/>
            <person name="Magnuson J."/>
            <person name="Mondo S."/>
            <person name="Nolan M."/>
            <person name="Ohm R."/>
            <person name="Pangilinan J."/>
            <person name="Park H.-J."/>
            <person name="Ramirez L."/>
            <person name="Alfaro M."/>
            <person name="Sun H."/>
            <person name="Tritt A."/>
            <person name="Yoshinaga Y."/>
            <person name="Zwiers L.-H."/>
            <person name="Turgeon B."/>
            <person name="Goodwin S."/>
            <person name="Spatafora J."/>
            <person name="Crous P."/>
            <person name="Grigoriev I."/>
        </authorList>
    </citation>
    <scope>NUCLEOTIDE SEQUENCE</scope>
    <source>
        <strain evidence="2">CBS 123094</strain>
    </source>
</reference>